<keyword evidence="7" id="KW-0503">Monooxygenase</keyword>
<dbReference type="GO" id="GO:0020037">
    <property type="term" value="F:heme binding"/>
    <property type="evidence" value="ECO:0007669"/>
    <property type="project" value="InterPro"/>
</dbReference>
<comment type="cofactor">
    <cofactor evidence="1">
        <name>heme</name>
        <dbReference type="ChEBI" id="CHEBI:30413"/>
    </cofactor>
</comment>
<dbReference type="SUPFAM" id="SSF48264">
    <property type="entry name" value="Cytochrome P450"/>
    <property type="match status" value="1"/>
</dbReference>
<evidence type="ECO:0000256" key="6">
    <source>
        <dbReference type="ARBA" id="ARBA00023004"/>
    </source>
</evidence>
<dbReference type="GO" id="GO:0004497">
    <property type="term" value="F:monooxygenase activity"/>
    <property type="evidence" value="ECO:0007669"/>
    <property type="project" value="UniProtKB-KW"/>
</dbReference>
<proteinExistence type="inferred from homology"/>
<evidence type="ECO:0000256" key="7">
    <source>
        <dbReference type="ARBA" id="ARBA00023033"/>
    </source>
</evidence>
<dbReference type="InterPro" id="IPR001128">
    <property type="entry name" value="Cyt_P450"/>
</dbReference>
<keyword evidence="5" id="KW-0560">Oxidoreductase</keyword>
<comment type="similarity">
    <text evidence="2">Belongs to the cytochrome P450 family.</text>
</comment>
<dbReference type="PANTHER" id="PTHR46300">
    <property type="entry name" value="P450, PUTATIVE (EUROFUNG)-RELATED-RELATED"/>
    <property type="match status" value="1"/>
</dbReference>
<evidence type="ECO:0000256" key="1">
    <source>
        <dbReference type="ARBA" id="ARBA00001971"/>
    </source>
</evidence>
<evidence type="ECO:0000256" key="5">
    <source>
        <dbReference type="ARBA" id="ARBA00023002"/>
    </source>
</evidence>
<name>A0A8H6WEY4_MYCCL</name>
<dbReference type="Proteomes" id="UP000613580">
    <property type="component" value="Unassembled WGS sequence"/>
</dbReference>
<dbReference type="EMBL" id="JACAZE010000006">
    <property type="protein sequence ID" value="KAF7314116.1"/>
    <property type="molecule type" value="Genomic_DNA"/>
</dbReference>
<comment type="caution">
    <text evidence="8">The sequence shown here is derived from an EMBL/GenBank/DDBJ whole genome shotgun (WGS) entry which is preliminary data.</text>
</comment>
<dbReference type="Gene3D" id="1.10.630.10">
    <property type="entry name" value="Cytochrome P450"/>
    <property type="match status" value="1"/>
</dbReference>
<organism evidence="8 9">
    <name type="scientific">Mycena chlorophos</name>
    <name type="common">Agaric fungus</name>
    <name type="synonym">Agaricus chlorophos</name>
    <dbReference type="NCBI Taxonomy" id="658473"/>
    <lineage>
        <taxon>Eukaryota</taxon>
        <taxon>Fungi</taxon>
        <taxon>Dikarya</taxon>
        <taxon>Basidiomycota</taxon>
        <taxon>Agaricomycotina</taxon>
        <taxon>Agaricomycetes</taxon>
        <taxon>Agaricomycetidae</taxon>
        <taxon>Agaricales</taxon>
        <taxon>Marasmiineae</taxon>
        <taxon>Mycenaceae</taxon>
        <taxon>Mycena</taxon>
    </lineage>
</organism>
<keyword evidence="6" id="KW-0408">Iron</keyword>
<evidence type="ECO:0000256" key="2">
    <source>
        <dbReference type="ARBA" id="ARBA00010617"/>
    </source>
</evidence>
<sequence length="134" mass="14891">MMISVPLFELTLAAVIVLLLLYKLALCIRTKARLLPPGPPADPVIGHLRHMPTSGAPDVFHAWAQTYGEVMSLQLLNKTIIILDTHRAAVELLEKQSAKFSSRPLDPLRLYELSVLFNLIPLPKSSSYLQHGLD</sequence>
<evidence type="ECO:0000256" key="4">
    <source>
        <dbReference type="ARBA" id="ARBA00022723"/>
    </source>
</evidence>
<evidence type="ECO:0000256" key="3">
    <source>
        <dbReference type="ARBA" id="ARBA00022617"/>
    </source>
</evidence>
<dbReference type="Pfam" id="PF00067">
    <property type="entry name" value="p450"/>
    <property type="match status" value="1"/>
</dbReference>
<dbReference type="InterPro" id="IPR036396">
    <property type="entry name" value="Cyt_P450_sf"/>
</dbReference>
<keyword evidence="9" id="KW-1185">Reference proteome</keyword>
<keyword evidence="4" id="KW-0479">Metal-binding</keyword>
<accession>A0A8H6WEY4</accession>
<dbReference type="GO" id="GO:0005506">
    <property type="term" value="F:iron ion binding"/>
    <property type="evidence" value="ECO:0007669"/>
    <property type="project" value="InterPro"/>
</dbReference>
<evidence type="ECO:0000313" key="9">
    <source>
        <dbReference type="Proteomes" id="UP000613580"/>
    </source>
</evidence>
<gene>
    <name evidence="8" type="ORF">HMN09_00570700</name>
</gene>
<reference evidence="8" key="1">
    <citation type="submission" date="2020-05" db="EMBL/GenBank/DDBJ databases">
        <title>Mycena genomes resolve the evolution of fungal bioluminescence.</title>
        <authorList>
            <person name="Tsai I.J."/>
        </authorList>
    </citation>
    <scope>NUCLEOTIDE SEQUENCE</scope>
    <source>
        <strain evidence="8">110903Hualien_Pintung</strain>
    </source>
</reference>
<evidence type="ECO:0000313" key="8">
    <source>
        <dbReference type="EMBL" id="KAF7314116.1"/>
    </source>
</evidence>
<dbReference type="OrthoDB" id="1055148at2759"/>
<protein>
    <submittedName>
        <fullName evidence="8">Cytochrome P450</fullName>
    </submittedName>
</protein>
<dbReference type="GO" id="GO:0016705">
    <property type="term" value="F:oxidoreductase activity, acting on paired donors, with incorporation or reduction of molecular oxygen"/>
    <property type="evidence" value="ECO:0007669"/>
    <property type="project" value="InterPro"/>
</dbReference>
<dbReference type="AlphaFoldDB" id="A0A8H6WEY4"/>
<dbReference type="InterPro" id="IPR050364">
    <property type="entry name" value="Cytochrome_P450_fung"/>
</dbReference>
<keyword evidence="3" id="KW-0349">Heme</keyword>